<dbReference type="Pfam" id="PF00379">
    <property type="entry name" value="Chitin_bind_4"/>
    <property type="match status" value="1"/>
</dbReference>
<dbReference type="PROSITE" id="PS00233">
    <property type="entry name" value="CHIT_BIND_RR_1"/>
    <property type="match status" value="1"/>
</dbReference>
<comment type="caution">
    <text evidence="3">The sequence shown here is derived from an EMBL/GenBank/DDBJ whole genome shotgun (WGS) entry which is preliminary data.</text>
</comment>
<dbReference type="PANTHER" id="PTHR10380:SF228">
    <property type="entry name" value="CUTICULAR PROTEIN 11A-RELATED"/>
    <property type="match status" value="1"/>
</dbReference>
<dbReference type="InterPro" id="IPR050468">
    <property type="entry name" value="Cuticle_Struct_Prot"/>
</dbReference>
<evidence type="ECO:0000256" key="1">
    <source>
        <dbReference type="ARBA" id="ARBA00022460"/>
    </source>
</evidence>
<dbReference type="EMBL" id="CAJVCH010570843">
    <property type="protein sequence ID" value="CAG7836009.1"/>
    <property type="molecule type" value="Genomic_DNA"/>
</dbReference>
<protein>
    <submittedName>
        <fullName evidence="3">Uncharacterized protein</fullName>
    </submittedName>
</protein>
<gene>
    <name evidence="3" type="ORF">AFUS01_LOCUS45305</name>
</gene>
<sequence length="134" mass="14477">MRRTVSVSDASSTLQFTQIFGKTKEQSANMKAVILLAIVALATAAPQVEVLRSGSEVNAENFSYDFALSDQTNAKQSGSIVNPQERDPEQKILAVQGEYSYVSKEGIPIKVTYTADGTGYHPTVYVDGVLQTAK</sequence>
<dbReference type="InterPro" id="IPR031311">
    <property type="entry name" value="CHIT_BIND_RR_consensus"/>
</dbReference>
<dbReference type="PANTHER" id="PTHR10380">
    <property type="entry name" value="CUTICLE PROTEIN"/>
    <property type="match status" value="1"/>
</dbReference>
<accession>A0A8J2PWN1</accession>
<name>A0A8J2PWN1_9HEXA</name>
<reference evidence="3" key="1">
    <citation type="submission" date="2021-06" db="EMBL/GenBank/DDBJ databases">
        <authorList>
            <person name="Hodson N. C."/>
            <person name="Mongue J. A."/>
            <person name="Jaron S. K."/>
        </authorList>
    </citation>
    <scope>NUCLEOTIDE SEQUENCE</scope>
</reference>
<dbReference type="InterPro" id="IPR000618">
    <property type="entry name" value="Insect_cuticle"/>
</dbReference>
<proteinExistence type="predicted"/>
<organism evidence="3 4">
    <name type="scientific">Allacma fusca</name>
    <dbReference type="NCBI Taxonomy" id="39272"/>
    <lineage>
        <taxon>Eukaryota</taxon>
        <taxon>Metazoa</taxon>
        <taxon>Ecdysozoa</taxon>
        <taxon>Arthropoda</taxon>
        <taxon>Hexapoda</taxon>
        <taxon>Collembola</taxon>
        <taxon>Symphypleona</taxon>
        <taxon>Sminthuridae</taxon>
        <taxon>Allacma</taxon>
    </lineage>
</organism>
<keyword evidence="1 2" id="KW-0193">Cuticle</keyword>
<keyword evidence="4" id="KW-1185">Reference proteome</keyword>
<evidence type="ECO:0000313" key="4">
    <source>
        <dbReference type="Proteomes" id="UP000708208"/>
    </source>
</evidence>
<dbReference type="Proteomes" id="UP000708208">
    <property type="component" value="Unassembled WGS sequence"/>
</dbReference>
<dbReference type="GO" id="GO:0062129">
    <property type="term" value="C:chitin-based extracellular matrix"/>
    <property type="evidence" value="ECO:0007669"/>
    <property type="project" value="TreeGrafter"/>
</dbReference>
<dbReference type="OrthoDB" id="6629557at2759"/>
<dbReference type="PROSITE" id="PS51155">
    <property type="entry name" value="CHIT_BIND_RR_2"/>
    <property type="match status" value="1"/>
</dbReference>
<evidence type="ECO:0000256" key="2">
    <source>
        <dbReference type="PROSITE-ProRule" id="PRU00497"/>
    </source>
</evidence>
<evidence type="ECO:0000313" key="3">
    <source>
        <dbReference type="EMBL" id="CAG7836009.1"/>
    </source>
</evidence>
<dbReference type="GO" id="GO:0008010">
    <property type="term" value="F:structural constituent of chitin-based larval cuticle"/>
    <property type="evidence" value="ECO:0007669"/>
    <property type="project" value="TreeGrafter"/>
</dbReference>
<dbReference type="AlphaFoldDB" id="A0A8J2PWN1"/>